<dbReference type="AlphaFoldDB" id="B8KU61"/>
<proteinExistence type="predicted"/>
<reference evidence="3" key="1">
    <citation type="journal article" date="2013" name="BMC Microbiol.">
        <title>Taxonomy and evolution of bacteriochlorophyll a-containing members of the OM60/NOR5 clade of marine gammaproteobacteria: description of Luminiphilus syltensis gen. nov., sp. nov., reclassification of Haliea rubra as Pseudohaliea rubra gen. nov., comb. nov., and emendation of Chromatocurvus halotolerans.</title>
        <authorList>
            <person name="Spring S."/>
            <person name="Riedel T."/>
            <person name="Sproer C."/>
            <person name="Yan S."/>
            <person name="Harder J."/>
            <person name="Fuchs B.M."/>
        </authorList>
    </citation>
    <scope>NUCLEOTIDE SEQUENCE [LARGE SCALE GENOMIC DNA]</scope>
    <source>
        <strain evidence="3">NOR51-B</strain>
    </source>
</reference>
<name>B8KU61_9GAMM</name>
<dbReference type="EMBL" id="DS999411">
    <property type="protein sequence ID" value="EED34112.1"/>
    <property type="molecule type" value="Genomic_DNA"/>
</dbReference>
<protein>
    <submittedName>
        <fullName evidence="2">Uncharacterized protein</fullName>
    </submittedName>
</protein>
<gene>
    <name evidence="2" type="ORF">NOR51B_49</name>
</gene>
<evidence type="ECO:0000313" key="3">
    <source>
        <dbReference type="Proteomes" id="UP000004699"/>
    </source>
</evidence>
<evidence type="ECO:0000256" key="1">
    <source>
        <dbReference type="SAM" id="MobiDB-lite"/>
    </source>
</evidence>
<dbReference type="RefSeq" id="WP_009018860.1">
    <property type="nucleotide sequence ID" value="NZ_DS999411.1"/>
</dbReference>
<evidence type="ECO:0000313" key="2">
    <source>
        <dbReference type="EMBL" id="EED34112.1"/>
    </source>
</evidence>
<sequence length="58" mass="6347">MAELMAASSLKHRKWPLPYPWDEHRSSAAVDRLAGASTRGPPGTPVPIEPGEQLKLLE</sequence>
<keyword evidence="3" id="KW-1185">Reference proteome</keyword>
<feature type="region of interest" description="Disordered" evidence="1">
    <location>
        <begin position="33"/>
        <end position="58"/>
    </location>
</feature>
<dbReference type="STRING" id="565045.NOR51B_49"/>
<organism evidence="2 3">
    <name type="scientific">Luminiphilus syltensis NOR5-1B</name>
    <dbReference type="NCBI Taxonomy" id="565045"/>
    <lineage>
        <taxon>Bacteria</taxon>
        <taxon>Pseudomonadati</taxon>
        <taxon>Pseudomonadota</taxon>
        <taxon>Gammaproteobacteria</taxon>
        <taxon>Cellvibrionales</taxon>
        <taxon>Halieaceae</taxon>
        <taxon>Luminiphilus</taxon>
    </lineage>
</organism>
<dbReference type="HOGENOM" id="CLU_2974080_0_0_6"/>
<accession>B8KU61</accession>
<dbReference type="Proteomes" id="UP000004699">
    <property type="component" value="Unassembled WGS sequence"/>
</dbReference>